<gene>
    <name evidence="1" type="ORF">MtrDRAFT_AC160516g11v2</name>
</gene>
<organism evidence="1">
    <name type="scientific">Medicago truncatula</name>
    <name type="common">Barrel medic</name>
    <name type="synonym">Medicago tribuloides</name>
    <dbReference type="NCBI Taxonomy" id="3880"/>
    <lineage>
        <taxon>Eukaryota</taxon>
        <taxon>Viridiplantae</taxon>
        <taxon>Streptophyta</taxon>
        <taxon>Embryophyta</taxon>
        <taxon>Tracheophyta</taxon>
        <taxon>Spermatophyta</taxon>
        <taxon>Magnoliopsida</taxon>
        <taxon>eudicotyledons</taxon>
        <taxon>Gunneridae</taxon>
        <taxon>Pentapetalae</taxon>
        <taxon>rosids</taxon>
        <taxon>fabids</taxon>
        <taxon>Fabales</taxon>
        <taxon>Fabaceae</taxon>
        <taxon>Papilionoideae</taxon>
        <taxon>50 kb inversion clade</taxon>
        <taxon>NPAAA clade</taxon>
        <taxon>Hologalegina</taxon>
        <taxon>IRL clade</taxon>
        <taxon>Trifolieae</taxon>
        <taxon>Medicago</taxon>
    </lineage>
</organism>
<proteinExistence type="predicted"/>
<evidence type="ECO:0000313" key="1">
    <source>
        <dbReference type="EMBL" id="ABN08777.1"/>
    </source>
</evidence>
<sequence length="49" mass="5786">MSRDYDYIKDLKNDLDIWKIGFGVLDSWIVNGSNENQHMKLIICDAKIR</sequence>
<reference evidence="1" key="1">
    <citation type="submission" date="2005-04" db="EMBL/GenBank/DDBJ databases">
        <authorList>
            <person name="Town C.D."/>
        </authorList>
    </citation>
    <scope>NUCLEOTIDE SEQUENCE</scope>
</reference>
<dbReference type="AlphaFoldDB" id="A2Q577"/>
<accession>A2Q577</accession>
<name>A2Q577_MEDTR</name>
<reference evidence="1" key="2">
    <citation type="submission" date="2007-03" db="EMBL/GenBank/DDBJ databases">
        <authorList>
            <consortium name="The International Medicago Genome Annotation Group"/>
        </authorList>
    </citation>
    <scope>NUCLEOTIDE SEQUENCE</scope>
</reference>
<dbReference type="EMBL" id="AC160516">
    <property type="protein sequence ID" value="ABN08777.1"/>
    <property type="molecule type" value="Genomic_DNA"/>
</dbReference>
<protein>
    <submittedName>
        <fullName evidence="1">Uncharacterized protein</fullName>
    </submittedName>
</protein>